<keyword evidence="2" id="KW-0732">Signal</keyword>
<accession>A0A7S7NNH3</accession>
<evidence type="ECO:0000313" key="4">
    <source>
        <dbReference type="EMBL" id="QOY86868.1"/>
    </source>
</evidence>
<dbReference type="InterPro" id="IPR029058">
    <property type="entry name" value="AB_hydrolase_fold"/>
</dbReference>
<evidence type="ECO:0000313" key="5">
    <source>
        <dbReference type="Proteomes" id="UP000593892"/>
    </source>
</evidence>
<feature type="chain" id="PRO_5032906699" evidence="2">
    <location>
        <begin position="19"/>
        <end position="675"/>
    </location>
</feature>
<dbReference type="KEGG" id="pfer:IRI77_29425"/>
<gene>
    <name evidence="4" type="ORF">IRI77_29425</name>
</gene>
<dbReference type="EMBL" id="CP063849">
    <property type="protein sequence ID" value="QOY86868.1"/>
    <property type="molecule type" value="Genomic_DNA"/>
</dbReference>
<dbReference type="Proteomes" id="UP000593892">
    <property type="component" value="Chromosome"/>
</dbReference>
<evidence type="ECO:0000256" key="2">
    <source>
        <dbReference type="SAM" id="SignalP"/>
    </source>
</evidence>
<keyword evidence="5" id="KW-1185">Reference proteome</keyword>
<dbReference type="InterPro" id="IPR050261">
    <property type="entry name" value="FrsA_esterase"/>
</dbReference>
<dbReference type="SUPFAM" id="SSF53474">
    <property type="entry name" value="alpha/beta-Hydrolases"/>
    <property type="match status" value="2"/>
</dbReference>
<dbReference type="RefSeq" id="WP_194448537.1">
    <property type="nucleotide sequence ID" value="NZ_CP063849.1"/>
</dbReference>
<dbReference type="PANTHER" id="PTHR22946">
    <property type="entry name" value="DIENELACTONE HYDROLASE DOMAIN-CONTAINING PROTEIN-RELATED"/>
    <property type="match status" value="1"/>
</dbReference>
<feature type="signal peptide" evidence="2">
    <location>
        <begin position="1"/>
        <end position="18"/>
    </location>
</feature>
<dbReference type="PANTHER" id="PTHR22946:SF8">
    <property type="entry name" value="ACETYL XYLAN ESTERASE DOMAIN-CONTAINING PROTEIN"/>
    <property type="match status" value="1"/>
</dbReference>
<evidence type="ECO:0000259" key="3">
    <source>
        <dbReference type="Pfam" id="PF05448"/>
    </source>
</evidence>
<name>A0A7S7NNH3_PALFE</name>
<dbReference type="Gene3D" id="3.40.50.1820">
    <property type="entry name" value="alpha/beta hydrolase"/>
    <property type="match status" value="2"/>
</dbReference>
<evidence type="ECO:0000256" key="1">
    <source>
        <dbReference type="SAM" id="MobiDB-lite"/>
    </source>
</evidence>
<reference evidence="4 5" key="1">
    <citation type="submission" date="2020-10" db="EMBL/GenBank/DDBJ databases">
        <title>Complete genome sequence of Paludibaculum fermentans P105T, a facultatively anaerobic acidobacterium capable of dissimilatory Fe(III) reduction.</title>
        <authorList>
            <person name="Dedysh S.N."/>
            <person name="Beletsky A.V."/>
            <person name="Kulichevskaya I.S."/>
            <person name="Mardanov A.V."/>
            <person name="Ravin N.V."/>
        </authorList>
    </citation>
    <scope>NUCLEOTIDE SEQUENCE [LARGE SCALE GENOMIC DNA]</scope>
    <source>
        <strain evidence="4 5">P105</strain>
    </source>
</reference>
<protein>
    <submittedName>
        <fullName evidence="4">Acetylxylan esterase</fullName>
    </submittedName>
</protein>
<organism evidence="4 5">
    <name type="scientific">Paludibaculum fermentans</name>
    <dbReference type="NCBI Taxonomy" id="1473598"/>
    <lineage>
        <taxon>Bacteria</taxon>
        <taxon>Pseudomonadati</taxon>
        <taxon>Acidobacteriota</taxon>
        <taxon>Terriglobia</taxon>
        <taxon>Bryobacterales</taxon>
        <taxon>Bryobacteraceae</taxon>
        <taxon>Paludibaculum</taxon>
    </lineage>
</organism>
<proteinExistence type="predicted"/>
<feature type="domain" description="Acetyl xylan esterase" evidence="3">
    <location>
        <begin position="94"/>
        <end position="249"/>
    </location>
</feature>
<dbReference type="InterPro" id="IPR008391">
    <property type="entry name" value="AXE1_dom"/>
</dbReference>
<dbReference type="AlphaFoldDB" id="A0A7S7NNH3"/>
<dbReference type="Pfam" id="PF05448">
    <property type="entry name" value="AXE1"/>
    <property type="match status" value="1"/>
</dbReference>
<feature type="compositionally biased region" description="Pro residues" evidence="1">
    <location>
        <begin position="368"/>
        <end position="378"/>
    </location>
</feature>
<feature type="region of interest" description="Disordered" evidence="1">
    <location>
        <begin position="362"/>
        <end position="387"/>
    </location>
</feature>
<sequence>MTPISRRAILTWPSLAWAQPPAAAQSSLALHLAAQLDNLAIEWDARRAAITTPAAFQNRIRFIQARVREMLGPLGPATPLHAEVTRITQRDGYRIENLLFQSAPNLWVTANLYVPASPGPHPAVLSPCGHYEISRQHPDYQRAYILLARAGFVVLAYDPTGQGERRQYWDPVTKTQQGMLRSVDEHSLSGHLLLLLGQSLTGYLVRDGMRGIDYLLSRPDVDPQRIACAGHSGGGTLTMFLAHADPRIRCFVINEGGTFHRWPMHLQPGAKVPIADAEQNLFPAAIHGIDACDLHSAIAPRPLLALIENYTPAFQETAAHIRRRYSLLGHDADFETAEAQAPHAWTQKLRLATADFLSRHLLQKPGPTEEPPANPEPPDVLNVTPSGSLKHEQRGLTLFQFVQREVHKHQPVTSAALRQFLRLPAQPKPEPRRIHGETIHNIRVETYDLPIDSTLALKATAYHPASPSREAPIVLIGDQPHVMNAELASQGRRILAVDVRGLTGPPSANFSHLFAPETAHAYLAWYLNQDLCGLRVADTLQSIASARLIFKTTSVVLESRGLAGVWALCAAAIEPAISATTCLTPLLSYAALTRTDRHLVPASYLVRGLLQLADLPEIAALIAPRRLTIAAPVDAMLQPIPLNEAIAEYRPTRDAYRRVGHAGRFTLAAGPLPSA</sequence>